<evidence type="ECO:0000256" key="1">
    <source>
        <dbReference type="SAM" id="MobiDB-lite"/>
    </source>
</evidence>
<protein>
    <submittedName>
        <fullName evidence="2">Uncharacterized protein</fullName>
    </submittedName>
</protein>
<dbReference type="EMBL" id="CAUEEQ010000649">
    <property type="protein sequence ID" value="CAJ0917512.1"/>
    <property type="molecule type" value="Genomic_DNA"/>
</dbReference>
<gene>
    <name evidence="2" type="ORF">RIMI_LOCUS535848</name>
</gene>
<reference evidence="2" key="1">
    <citation type="submission" date="2023-07" db="EMBL/GenBank/DDBJ databases">
        <authorList>
            <person name="Stuckert A."/>
        </authorList>
    </citation>
    <scope>NUCLEOTIDE SEQUENCE</scope>
</reference>
<feature type="region of interest" description="Disordered" evidence="1">
    <location>
        <begin position="488"/>
        <end position="521"/>
    </location>
</feature>
<sequence length="568" mass="64677">MPLFKKKVAVSESIEIPGWEQAPYDILATKWSHSAGLGESWDKCLKDAEPADVVACLQKVKVEKDKELGDIARRGWILLSAYRKQHEERIRMLTKVQKLEKKKKKQLCEAQNALVRAQCQNKLLMDRCDGYQHVAEKAAVRVAEYKYRKRGGKVNKNKVALAIAKAGIEWNLDQWDGDILNSTDCENITDPESEDEHFHGKREIDSPLNPVKAHPIYRRRIVETATGRRNENAVEDYSQKELNDLHDRFSQKSNESLVAWAVRLWETGAHGVQVDAVDGPKFVQLSHEPVVKEAFRTLIIQQPHVVCSMLDVVAMALQHKYPSEADWPPNEKPWFTLKDCAQRLKEVVMKNAISANTYDDYMQVVVSVSVRNRIIRNAPPAYKHVMMMLMVNQTGKTIASTLEAIRQLRDLGDWGPKQKGNFPAEEQNDVKSNYNPRTRITRKYMFRALIKDGVHSDKIDGIGTDAMWKLYQKRGLNRKSAVSYNEIFSVKDSESPQQGPDRTRGERGPAPFSSPSKPTAPGIEDLYAEVKFLIQEFKAQLRGLSLSPTKMPSSKMEDQWGGEVRVIN</sequence>
<dbReference type="InterPro" id="IPR053270">
    <property type="entry name" value="Fv1_restriction_factor"/>
</dbReference>
<dbReference type="PANTHER" id="PTHR48195">
    <property type="entry name" value="FRIEND VIRUS SUSCEPTIBILITY PROTEIN 1"/>
    <property type="match status" value="1"/>
</dbReference>
<dbReference type="Proteomes" id="UP001176940">
    <property type="component" value="Unassembled WGS sequence"/>
</dbReference>
<name>A0ABN9KSZ1_9NEOB</name>
<evidence type="ECO:0000313" key="3">
    <source>
        <dbReference type="Proteomes" id="UP001176940"/>
    </source>
</evidence>
<evidence type="ECO:0000313" key="2">
    <source>
        <dbReference type="EMBL" id="CAJ0917512.1"/>
    </source>
</evidence>
<organism evidence="2 3">
    <name type="scientific">Ranitomeya imitator</name>
    <name type="common">mimic poison frog</name>
    <dbReference type="NCBI Taxonomy" id="111125"/>
    <lineage>
        <taxon>Eukaryota</taxon>
        <taxon>Metazoa</taxon>
        <taxon>Chordata</taxon>
        <taxon>Craniata</taxon>
        <taxon>Vertebrata</taxon>
        <taxon>Euteleostomi</taxon>
        <taxon>Amphibia</taxon>
        <taxon>Batrachia</taxon>
        <taxon>Anura</taxon>
        <taxon>Neobatrachia</taxon>
        <taxon>Hyloidea</taxon>
        <taxon>Dendrobatidae</taxon>
        <taxon>Dendrobatinae</taxon>
        <taxon>Ranitomeya</taxon>
    </lineage>
</organism>
<accession>A0ABN9KSZ1</accession>
<keyword evidence="3" id="KW-1185">Reference proteome</keyword>
<comment type="caution">
    <text evidence="2">The sequence shown here is derived from an EMBL/GenBank/DDBJ whole genome shotgun (WGS) entry which is preliminary data.</text>
</comment>
<dbReference type="PANTHER" id="PTHR48195:SF1">
    <property type="entry name" value="RIKEN CDNA 2410002F23 GENE"/>
    <property type="match status" value="1"/>
</dbReference>
<proteinExistence type="predicted"/>